<dbReference type="Proteomes" id="UP001189429">
    <property type="component" value="Unassembled WGS sequence"/>
</dbReference>
<keyword evidence="2" id="KW-0732">Signal</keyword>
<dbReference type="EMBL" id="CAUYUJ010015721">
    <property type="protein sequence ID" value="CAK0857315.1"/>
    <property type="molecule type" value="Genomic_DNA"/>
</dbReference>
<evidence type="ECO:0000313" key="3">
    <source>
        <dbReference type="EMBL" id="CAK0857315.1"/>
    </source>
</evidence>
<feature type="chain" id="PRO_5047202939" evidence="2">
    <location>
        <begin position="17"/>
        <end position="503"/>
    </location>
</feature>
<feature type="signal peptide" evidence="2">
    <location>
        <begin position="1"/>
        <end position="16"/>
    </location>
</feature>
<sequence>MLRATVAVAATAVCGALWVDRQDPSDARRLGQTEKQMVRADSDVGWFGSEAAEAEAKAVKALREAEQATEELHSNLSKRQMEAMDRHAEAELSQEVGKELKLDRVVASMEREAEAQSRTIDGVMRMSRVVEAGEGRSAGDLEREIKRMEKEADADFDKEDRDIEQYKRREREEASTWAREQQAEKRQLRDARREVDIAKRKEIQYQHHRFAVESDTRRQLWQDADAMRREASNDTLPEAEVLRLLDVTKPVLDNMTSNMVSWGPENVTWFDERLEGMRFKSAAASAKMVEAVRHKVDVFRSTHLDYDTRQFVALVGKLFNDTRGEIRTLEQTFDLILARLQHWDSGNPEKLTYTLAVALRGVTGNVEFRNHLLRMDTALLGQANASEACGLLGGMLASNMAPAYRSLGRMREALDSMSKIVPSVVQDVSAGAQAMVANRTSSVLNMAYVEHLALKESAATILQDAAPVVLDRLHCDFGSASVRSSALGAVAALAVAAAACLGQ</sequence>
<name>A0ABN9UGZ1_9DINO</name>
<comment type="caution">
    <text evidence="3">The sequence shown here is derived from an EMBL/GenBank/DDBJ whole genome shotgun (WGS) entry which is preliminary data.</text>
</comment>
<keyword evidence="4" id="KW-1185">Reference proteome</keyword>
<protein>
    <submittedName>
        <fullName evidence="3">Uncharacterized protein</fullName>
    </submittedName>
</protein>
<gene>
    <name evidence="3" type="ORF">PCOR1329_LOCUS47469</name>
</gene>
<accession>A0ABN9UGZ1</accession>
<evidence type="ECO:0000256" key="1">
    <source>
        <dbReference type="SAM" id="Coils"/>
    </source>
</evidence>
<evidence type="ECO:0000256" key="2">
    <source>
        <dbReference type="SAM" id="SignalP"/>
    </source>
</evidence>
<evidence type="ECO:0000313" key="4">
    <source>
        <dbReference type="Proteomes" id="UP001189429"/>
    </source>
</evidence>
<reference evidence="3" key="1">
    <citation type="submission" date="2023-10" db="EMBL/GenBank/DDBJ databases">
        <authorList>
            <person name="Chen Y."/>
            <person name="Shah S."/>
            <person name="Dougan E. K."/>
            <person name="Thang M."/>
            <person name="Chan C."/>
        </authorList>
    </citation>
    <scope>NUCLEOTIDE SEQUENCE [LARGE SCALE GENOMIC DNA]</scope>
</reference>
<organism evidence="3 4">
    <name type="scientific">Prorocentrum cordatum</name>
    <dbReference type="NCBI Taxonomy" id="2364126"/>
    <lineage>
        <taxon>Eukaryota</taxon>
        <taxon>Sar</taxon>
        <taxon>Alveolata</taxon>
        <taxon>Dinophyceae</taxon>
        <taxon>Prorocentrales</taxon>
        <taxon>Prorocentraceae</taxon>
        <taxon>Prorocentrum</taxon>
    </lineage>
</organism>
<keyword evidence="1" id="KW-0175">Coiled coil</keyword>
<proteinExistence type="predicted"/>
<feature type="coiled-coil region" evidence="1">
    <location>
        <begin position="138"/>
        <end position="201"/>
    </location>
</feature>